<keyword evidence="15" id="KW-1185">Reference proteome</keyword>
<gene>
    <name evidence="14" type="ORF">VSS37_03015</name>
</gene>
<dbReference type="Gene3D" id="1.20.120.350">
    <property type="entry name" value="Voltage-gated potassium channels. Chain C"/>
    <property type="match status" value="1"/>
</dbReference>
<name>A0ABU6CUZ1_9GAMM</name>
<dbReference type="PRINTS" id="PR00169">
    <property type="entry name" value="KCHANNEL"/>
</dbReference>
<keyword evidence="4 12" id="KW-0812">Transmembrane</keyword>
<evidence type="ECO:0000256" key="6">
    <source>
        <dbReference type="ARBA" id="ARBA00022882"/>
    </source>
</evidence>
<evidence type="ECO:0000256" key="8">
    <source>
        <dbReference type="ARBA" id="ARBA00022989"/>
    </source>
</evidence>
<dbReference type="InterPro" id="IPR005821">
    <property type="entry name" value="Ion_trans_dom"/>
</dbReference>
<dbReference type="InterPro" id="IPR028325">
    <property type="entry name" value="VG_K_chnl"/>
</dbReference>
<comment type="subcellular location">
    <subcellularLocation>
        <location evidence="1">Membrane</location>
        <topology evidence="1">Multi-pass membrane protein</topology>
    </subcellularLocation>
</comment>
<reference evidence="15" key="1">
    <citation type="submission" date="2023-07" db="EMBL/GenBank/DDBJ databases">
        <title>The carbon used by Thiothrix.</title>
        <authorList>
            <person name="Chen L."/>
        </authorList>
    </citation>
    <scope>NUCLEOTIDE SEQUENCE [LARGE SCALE GENOMIC DNA]</scope>
</reference>
<evidence type="ECO:0000256" key="2">
    <source>
        <dbReference type="ARBA" id="ARBA00022448"/>
    </source>
</evidence>
<accession>A0ABU6CUZ1</accession>
<evidence type="ECO:0000256" key="10">
    <source>
        <dbReference type="ARBA" id="ARBA00023136"/>
    </source>
</evidence>
<dbReference type="PANTHER" id="PTHR11537">
    <property type="entry name" value="VOLTAGE-GATED POTASSIUM CHANNEL"/>
    <property type="match status" value="1"/>
</dbReference>
<dbReference type="EMBL" id="JAYMYJ010000029">
    <property type="protein sequence ID" value="MEB4589939.1"/>
    <property type="molecule type" value="Genomic_DNA"/>
</dbReference>
<dbReference type="RefSeq" id="WP_324693161.1">
    <property type="nucleotide sequence ID" value="NZ_JAYMYJ010000029.1"/>
</dbReference>
<feature type="transmembrane region" description="Helical" evidence="12">
    <location>
        <begin position="156"/>
        <end position="178"/>
    </location>
</feature>
<feature type="transmembrane region" description="Helical" evidence="12">
    <location>
        <begin position="53"/>
        <end position="76"/>
    </location>
</feature>
<evidence type="ECO:0000256" key="7">
    <source>
        <dbReference type="ARBA" id="ARBA00022958"/>
    </source>
</evidence>
<organism evidence="14 15">
    <name type="scientific">Candidatus Thiothrix phosphatis</name>
    <dbReference type="NCBI Taxonomy" id="3112415"/>
    <lineage>
        <taxon>Bacteria</taxon>
        <taxon>Pseudomonadati</taxon>
        <taxon>Pseudomonadota</taxon>
        <taxon>Gammaproteobacteria</taxon>
        <taxon>Thiotrichales</taxon>
        <taxon>Thiotrichaceae</taxon>
        <taxon>Thiothrix</taxon>
    </lineage>
</organism>
<evidence type="ECO:0000256" key="9">
    <source>
        <dbReference type="ARBA" id="ARBA00023065"/>
    </source>
</evidence>
<keyword evidence="5" id="KW-0631">Potassium channel</keyword>
<evidence type="ECO:0000256" key="12">
    <source>
        <dbReference type="SAM" id="Phobius"/>
    </source>
</evidence>
<evidence type="ECO:0000256" key="11">
    <source>
        <dbReference type="ARBA" id="ARBA00023303"/>
    </source>
</evidence>
<evidence type="ECO:0000256" key="3">
    <source>
        <dbReference type="ARBA" id="ARBA00022538"/>
    </source>
</evidence>
<keyword evidence="8 12" id="KW-1133">Transmembrane helix</keyword>
<keyword evidence="3" id="KW-0633">Potassium transport</keyword>
<feature type="transmembrane region" description="Helical" evidence="12">
    <location>
        <begin position="20"/>
        <end position="41"/>
    </location>
</feature>
<keyword evidence="6" id="KW-0851">Voltage-gated channel</keyword>
<dbReference type="SUPFAM" id="SSF81324">
    <property type="entry name" value="Voltage-gated potassium channels"/>
    <property type="match status" value="1"/>
</dbReference>
<feature type="transmembrane region" description="Helical" evidence="12">
    <location>
        <begin position="219"/>
        <end position="244"/>
    </location>
</feature>
<dbReference type="Gene3D" id="1.10.287.70">
    <property type="match status" value="1"/>
</dbReference>
<evidence type="ECO:0000256" key="4">
    <source>
        <dbReference type="ARBA" id="ARBA00022692"/>
    </source>
</evidence>
<keyword evidence="10 12" id="KW-0472">Membrane</keyword>
<dbReference type="Proteomes" id="UP001308005">
    <property type="component" value="Unassembled WGS sequence"/>
</dbReference>
<dbReference type="Pfam" id="PF00520">
    <property type="entry name" value="Ion_trans"/>
    <property type="match status" value="1"/>
</dbReference>
<evidence type="ECO:0000256" key="5">
    <source>
        <dbReference type="ARBA" id="ARBA00022826"/>
    </source>
</evidence>
<keyword evidence="9" id="KW-0406">Ion transport</keyword>
<proteinExistence type="predicted"/>
<protein>
    <submittedName>
        <fullName evidence="14">Ion transporter</fullName>
    </submittedName>
</protein>
<feature type="transmembrane region" description="Helical" evidence="12">
    <location>
        <begin position="96"/>
        <end position="118"/>
    </location>
</feature>
<evidence type="ECO:0000313" key="14">
    <source>
        <dbReference type="EMBL" id="MEB4589939.1"/>
    </source>
</evidence>
<feature type="domain" description="Ion transport" evidence="13">
    <location>
        <begin position="22"/>
        <end position="240"/>
    </location>
</feature>
<dbReference type="PANTHER" id="PTHR11537:SF254">
    <property type="entry name" value="POTASSIUM VOLTAGE-GATED CHANNEL PROTEIN SHAB"/>
    <property type="match status" value="1"/>
</dbReference>
<keyword evidence="2" id="KW-0813">Transport</keyword>
<reference evidence="14 15" key="2">
    <citation type="submission" date="2024-01" db="EMBL/GenBank/DDBJ databases">
        <authorList>
            <person name="Xie X."/>
        </authorList>
    </citation>
    <scope>NUCLEOTIDE SEQUENCE [LARGE SCALE GENOMIC DNA]</scope>
    <source>
        <strain evidence="14">SCUT-1</strain>
    </source>
</reference>
<keyword evidence="7" id="KW-0630">Potassium</keyword>
<keyword evidence="11" id="KW-0407">Ion channel</keyword>
<evidence type="ECO:0000313" key="15">
    <source>
        <dbReference type="Proteomes" id="UP001308005"/>
    </source>
</evidence>
<sequence>MHNVRGWLYLALEEQKGNKWAKFINHCLVALVVINVVAVALESEHAIYKAHETLFQYLEVSSVLVFTIEYIVRAWICVESGNVDFQHPIGGRGRYLLSPMALVDLLAIAPFYLSFFFGVADLRVLRSLRLLRLLKLTRYSHSLELLLAVLRQEAENLISAMFILCMLILLSATGIYLVEGHIQPDKFGSIPRSLWWATVTLATVGYGDVIPSTVTGRVFSGVTIITGIAVAALPAAILASGMISELKRRREHFRQELVRAMEDGRLDFGSLRYLEKMRVKIGVSRADARLVFEEVKQETRLQTYLTCPHCGQAIVIKHPPGHVHVRSAKRQRGQVAAL</sequence>
<dbReference type="InterPro" id="IPR027359">
    <property type="entry name" value="Volt_channel_dom_sf"/>
</dbReference>
<evidence type="ECO:0000259" key="13">
    <source>
        <dbReference type="Pfam" id="PF00520"/>
    </source>
</evidence>
<evidence type="ECO:0000256" key="1">
    <source>
        <dbReference type="ARBA" id="ARBA00004141"/>
    </source>
</evidence>
<comment type="caution">
    <text evidence="14">The sequence shown here is derived from an EMBL/GenBank/DDBJ whole genome shotgun (WGS) entry which is preliminary data.</text>
</comment>